<dbReference type="EMBL" id="JBHSLI010000010">
    <property type="protein sequence ID" value="MFC5295346.1"/>
    <property type="molecule type" value="Genomic_DNA"/>
</dbReference>
<keyword evidence="1 3" id="KW-0560">Oxidoreductase</keyword>
<name>A0ABW0F8M9_9HYPH</name>
<dbReference type="Proteomes" id="UP001595976">
    <property type="component" value="Unassembled WGS sequence"/>
</dbReference>
<dbReference type="EC" id="1.-.-.-" evidence="3"/>
<dbReference type="RefSeq" id="WP_158445808.1">
    <property type="nucleotide sequence ID" value="NZ_JAOAOS010000018.1"/>
</dbReference>
<evidence type="ECO:0000259" key="2">
    <source>
        <dbReference type="Pfam" id="PF01266"/>
    </source>
</evidence>
<dbReference type="PANTHER" id="PTHR13847:SF281">
    <property type="entry name" value="FAD DEPENDENT OXIDOREDUCTASE DOMAIN-CONTAINING PROTEIN"/>
    <property type="match status" value="1"/>
</dbReference>
<protein>
    <submittedName>
        <fullName evidence="3">NAD(P)/FAD-dependent oxidoreductase</fullName>
        <ecNumber evidence="3">1.-.-.-</ecNumber>
    </submittedName>
</protein>
<keyword evidence="4" id="KW-1185">Reference proteome</keyword>
<organism evidence="3 4">
    <name type="scientific">Bosea minatitlanensis</name>
    <dbReference type="NCBI Taxonomy" id="128782"/>
    <lineage>
        <taxon>Bacteria</taxon>
        <taxon>Pseudomonadati</taxon>
        <taxon>Pseudomonadota</taxon>
        <taxon>Alphaproteobacteria</taxon>
        <taxon>Hyphomicrobiales</taxon>
        <taxon>Boseaceae</taxon>
        <taxon>Bosea</taxon>
    </lineage>
</organism>
<evidence type="ECO:0000313" key="4">
    <source>
        <dbReference type="Proteomes" id="UP001595976"/>
    </source>
</evidence>
<dbReference type="GO" id="GO:0016491">
    <property type="term" value="F:oxidoreductase activity"/>
    <property type="evidence" value="ECO:0007669"/>
    <property type="project" value="UniProtKB-KW"/>
</dbReference>
<proteinExistence type="predicted"/>
<feature type="domain" description="FAD dependent oxidoreductase" evidence="2">
    <location>
        <begin position="29"/>
        <end position="380"/>
    </location>
</feature>
<dbReference type="Gene3D" id="3.30.9.10">
    <property type="entry name" value="D-Amino Acid Oxidase, subunit A, domain 2"/>
    <property type="match status" value="1"/>
</dbReference>
<dbReference type="Pfam" id="PF01266">
    <property type="entry name" value="DAO"/>
    <property type="match status" value="1"/>
</dbReference>
<dbReference type="SUPFAM" id="SSF51905">
    <property type="entry name" value="FAD/NAD(P)-binding domain"/>
    <property type="match status" value="1"/>
</dbReference>
<reference evidence="4" key="1">
    <citation type="journal article" date="2019" name="Int. J. Syst. Evol. Microbiol.">
        <title>The Global Catalogue of Microorganisms (GCM) 10K type strain sequencing project: providing services to taxonomists for standard genome sequencing and annotation.</title>
        <authorList>
            <consortium name="The Broad Institute Genomics Platform"/>
            <consortium name="The Broad Institute Genome Sequencing Center for Infectious Disease"/>
            <person name="Wu L."/>
            <person name="Ma J."/>
        </authorList>
    </citation>
    <scope>NUCLEOTIDE SEQUENCE [LARGE SCALE GENOMIC DNA]</scope>
    <source>
        <strain evidence="4">CGMCC 1.15643</strain>
    </source>
</reference>
<dbReference type="InterPro" id="IPR006076">
    <property type="entry name" value="FAD-dep_OxRdtase"/>
</dbReference>
<comment type="caution">
    <text evidence="3">The sequence shown here is derived from an EMBL/GenBank/DDBJ whole genome shotgun (WGS) entry which is preliminary data.</text>
</comment>
<evidence type="ECO:0000256" key="1">
    <source>
        <dbReference type="ARBA" id="ARBA00023002"/>
    </source>
</evidence>
<gene>
    <name evidence="3" type="ORF">ACFPK2_20350</name>
</gene>
<sequence>MPNYPDTFYARTAATTQERAPLQGRVEADCCIVGGGLAGLTCAHELARAGRSVVLLEAQAVGWGASGRNGGFVGTGYARSHASIAGAIGEAGADALHALSIEGMEMVRQTIEELGIASAEPLPGKLGVVRYDSGDALERSRDRLARQHGYEVEFWPTERVRAVLRSPKYHQALYDPHCFHIHPLNYARALAAAVEAGGGRIFEASRAVGTELSGAEKRVATASGEVRARHVVFAGGGYTDRLVPKLRASQLPIATYVLTTEEAPETIASVIRTRAAISDDRRAGDYYRLVEGGRRLLWGGRITTRTSEPRDLAALLRRTMISTYPELAPLRVELAWSGLMSYARHLMPQIGELQPGVWYCQGFGGHGLNTTAIGGRVVAEALLGRGRRHELFAPFGLVWNGGPFGTFAVQGTYWGYQLMDWWRER</sequence>
<accession>A0ABW0F8M9</accession>
<dbReference type="InterPro" id="IPR036188">
    <property type="entry name" value="FAD/NAD-bd_sf"/>
</dbReference>
<dbReference type="Gene3D" id="3.50.50.60">
    <property type="entry name" value="FAD/NAD(P)-binding domain"/>
    <property type="match status" value="1"/>
</dbReference>
<dbReference type="PANTHER" id="PTHR13847">
    <property type="entry name" value="SARCOSINE DEHYDROGENASE-RELATED"/>
    <property type="match status" value="1"/>
</dbReference>
<evidence type="ECO:0000313" key="3">
    <source>
        <dbReference type="EMBL" id="MFC5295346.1"/>
    </source>
</evidence>